<protein>
    <submittedName>
        <fullName evidence="4">Transcriptional regulator, AraC family</fullName>
    </submittedName>
</protein>
<evidence type="ECO:0000256" key="1">
    <source>
        <dbReference type="ARBA" id="ARBA00023015"/>
    </source>
</evidence>
<keyword evidence="2" id="KW-0238">DNA-binding</keyword>
<dbReference type="Pfam" id="PF12833">
    <property type="entry name" value="HTH_18"/>
    <property type="match status" value="1"/>
</dbReference>
<dbReference type="SMART" id="SM00342">
    <property type="entry name" value="HTH_ARAC"/>
    <property type="match status" value="1"/>
</dbReference>
<evidence type="ECO:0000256" key="2">
    <source>
        <dbReference type="ARBA" id="ARBA00023125"/>
    </source>
</evidence>
<keyword evidence="3" id="KW-0804">Transcription</keyword>
<dbReference type="InterPro" id="IPR009057">
    <property type="entry name" value="Homeodomain-like_sf"/>
</dbReference>
<comment type="caution">
    <text evidence="4">The sequence shown here is derived from an EMBL/GenBank/DDBJ whole genome shotgun (WGS) entry which is preliminary data.</text>
</comment>
<dbReference type="STRING" id="356829.BITS_0320"/>
<dbReference type="InterPro" id="IPR014710">
    <property type="entry name" value="RmlC-like_jellyroll"/>
</dbReference>
<keyword evidence="5" id="KW-1185">Reference proteome</keyword>
<dbReference type="InterPro" id="IPR018060">
    <property type="entry name" value="HTH_AraC"/>
</dbReference>
<dbReference type="SUPFAM" id="SSF46689">
    <property type="entry name" value="Homeodomain-like"/>
    <property type="match status" value="2"/>
</dbReference>
<dbReference type="GO" id="GO:0043565">
    <property type="term" value="F:sequence-specific DNA binding"/>
    <property type="evidence" value="ECO:0007669"/>
    <property type="project" value="InterPro"/>
</dbReference>
<dbReference type="Proteomes" id="UP000029080">
    <property type="component" value="Unassembled WGS sequence"/>
</dbReference>
<dbReference type="PROSITE" id="PS01124">
    <property type="entry name" value="HTH_ARAC_FAMILY_2"/>
    <property type="match status" value="1"/>
</dbReference>
<dbReference type="PANTHER" id="PTHR46796">
    <property type="entry name" value="HTH-TYPE TRANSCRIPTIONAL ACTIVATOR RHAS-RELATED"/>
    <property type="match status" value="1"/>
</dbReference>
<dbReference type="Gene3D" id="1.10.10.60">
    <property type="entry name" value="Homeodomain-like"/>
    <property type="match status" value="2"/>
</dbReference>
<evidence type="ECO:0000313" key="5">
    <source>
        <dbReference type="Proteomes" id="UP000029080"/>
    </source>
</evidence>
<dbReference type="RefSeq" id="WP_044259662.1">
    <property type="nucleotide sequence ID" value="NZ_JGZU01000015.1"/>
</dbReference>
<dbReference type="AlphaFoldDB" id="A0A087ECY0"/>
<evidence type="ECO:0000313" key="4">
    <source>
        <dbReference type="EMBL" id="KFJ05631.1"/>
    </source>
</evidence>
<reference evidence="4 5" key="1">
    <citation type="submission" date="2014-03" db="EMBL/GenBank/DDBJ databases">
        <title>Genomics of Bifidobacteria.</title>
        <authorList>
            <person name="Ventura M."/>
            <person name="Milani C."/>
            <person name="Lugli G.A."/>
        </authorList>
    </citation>
    <scope>NUCLEOTIDE SEQUENCE [LARGE SCALE GENOMIC DNA]</scope>
    <source>
        <strain evidence="4 5">JCM 13495</strain>
    </source>
</reference>
<gene>
    <name evidence="4" type="ORF">BITS_0320</name>
</gene>
<dbReference type="OrthoDB" id="2060755at2"/>
<dbReference type="GO" id="GO:0003700">
    <property type="term" value="F:DNA-binding transcription factor activity"/>
    <property type="evidence" value="ECO:0007669"/>
    <property type="project" value="InterPro"/>
</dbReference>
<sequence>MSVQVAPLGSIRITQHLVFEGTIELDGREQLGFSPRYPALVQLHEEMPAQDVPLHWHKGAEMLYACQGRLRVFVDGRSVTIEEGQFCLISPNARHAIHPMPRSTGQSVLSVTFDNRQIARLAPGLHDRYLKQGVPIGRGTAWPDADLELICEDLIVSLADDTSELRFIRAARLVFQLLEHIYTHYASESCELSAAAGSDAVDERIKPMVDFFDHNYASGVTVTQAAKEFGYSPEYFSRLFSKHAGMSPERYLTELRLQHAVDVLVSSRVSCSQIAQDSGFRSARAFSTAFFKRYGMMPSVFRRANHERLQEI</sequence>
<evidence type="ECO:0000256" key="3">
    <source>
        <dbReference type="ARBA" id="ARBA00023163"/>
    </source>
</evidence>
<name>A0A087ECY0_9BIFI</name>
<dbReference type="InterPro" id="IPR013096">
    <property type="entry name" value="Cupin_2"/>
</dbReference>
<dbReference type="Pfam" id="PF07883">
    <property type="entry name" value="Cupin_2"/>
    <property type="match status" value="1"/>
</dbReference>
<dbReference type="PANTHER" id="PTHR46796:SF6">
    <property type="entry name" value="ARAC SUBFAMILY"/>
    <property type="match status" value="1"/>
</dbReference>
<dbReference type="InterPro" id="IPR050204">
    <property type="entry name" value="AraC_XylS_family_regulators"/>
</dbReference>
<accession>A0A087ECY0</accession>
<organism evidence="4 5">
    <name type="scientific">Bifidobacterium tsurumiense</name>
    <dbReference type="NCBI Taxonomy" id="356829"/>
    <lineage>
        <taxon>Bacteria</taxon>
        <taxon>Bacillati</taxon>
        <taxon>Actinomycetota</taxon>
        <taxon>Actinomycetes</taxon>
        <taxon>Bifidobacteriales</taxon>
        <taxon>Bifidobacteriaceae</taxon>
        <taxon>Bifidobacterium</taxon>
    </lineage>
</organism>
<dbReference type="SUPFAM" id="SSF51215">
    <property type="entry name" value="Regulatory protein AraC"/>
    <property type="match status" value="1"/>
</dbReference>
<dbReference type="InterPro" id="IPR037923">
    <property type="entry name" value="HTH-like"/>
</dbReference>
<proteinExistence type="predicted"/>
<dbReference type="eggNOG" id="COG2207">
    <property type="taxonomic scope" value="Bacteria"/>
</dbReference>
<keyword evidence="1" id="KW-0805">Transcription regulation</keyword>
<dbReference type="Gene3D" id="2.60.120.10">
    <property type="entry name" value="Jelly Rolls"/>
    <property type="match status" value="1"/>
</dbReference>
<dbReference type="EMBL" id="JGZU01000015">
    <property type="protein sequence ID" value="KFJ05631.1"/>
    <property type="molecule type" value="Genomic_DNA"/>
</dbReference>